<evidence type="ECO:0000313" key="4">
    <source>
        <dbReference type="Proteomes" id="UP000643701"/>
    </source>
</evidence>
<keyword evidence="1" id="KW-0472">Membrane</keyword>
<dbReference type="Proteomes" id="UP000643701">
    <property type="component" value="Unassembled WGS sequence"/>
</dbReference>
<feature type="domain" description="Glycosyltransferase 2-like" evidence="2">
    <location>
        <begin position="6"/>
        <end position="157"/>
    </location>
</feature>
<protein>
    <submittedName>
        <fullName evidence="3">Glycosyltransferase</fullName>
    </submittedName>
</protein>
<dbReference type="GO" id="GO:0016758">
    <property type="term" value="F:hexosyltransferase activity"/>
    <property type="evidence" value="ECO:0007669"/>
    <property type="project" value="UniProtKB-ARBA"/>
</dbReference>
<evidence type="ECO:0000313" key="3">
    <source>
        <dbReference type="EMBL" id="NGZ89741.1"/>
    </source>
</evidence>
<reference evidence="3" key="1">
    <citation type="submission" date="2020-03" db="EMBL/GenBank/DDBJ databases">
        <title>Psychroflexus Maritimus sp. nov., isolate from marine sediment.</title>
        <authorList>
            <person name="Zhong Y.-L."/>
        </authorList>
    </citation>
    <scope>NUCLEOTIDE SEQUENCE</scope>
    <source>
        <strain evidence="3">C1</strain>
    </source>
</reference>
<feature type="transmembrane region" description="Helical" evidence="1">
    <location>
        <begin position="294"/>
        <end position="318"/>
    </location>
</feature>
<dbReference type="EMBL" id="JAANAS010000041">
    <property type="protein sequence ID" value="NGZ89741.1"/>
    <property type="molecule type" value="Genomic_DNA"/>
</dbReference>
<evidence type="ECO:0000259" key="2">
    <source>
        <dbReference type="Pfam" id="PF00535"/>
    </source>
</evidence>
<dbReference type="SUPFAM" id="SSF53448">
    <property type="entry name" value="Nucleotide-diphospho-sugar transferases"/>
    <property type="match status" value="1"/>
</dbReference>
<dbReference type="InterPro" id="IPR029044">
    <property type="entry name" value="Nucleotide-diphossugar_trans"/>
</dbReference>
<dbReference type="InterPro" id="IPR001173">
    <property type="entry name" value="Glyco_trans_2-like"/>
</dbReference>
<dbReference type="Gene3D" id="3.90.550.10">
    <property type="entry name" value="Spore Coat Polysaccharide Biosynthesis Protein SpsA, Chain A"/>
    <property type="match status" value="1"/>
</dbReference>
<keyword evidence="4" id="KW-1185">Reference proteome</keyword>
<gene>
    <name evidence="3" type="ORF">G7034_05690</name>
</gene>
<dbReference type="Pfam" id="PF00535">
    <property type="entry name" value="Glycos_transf_2"/>
    <property type="match status" value="1"/>
</dbReference>
<feature type="transmembrane region" description="Helical" evidence="1">
    <location>
        <begin position="242"/>
        <end position="263"/>
    </location>
</feature>
<dbReference type="RefSeq" id="WP_166400004.1">
    <property type="nucleotide sequence ID" value="NZ_JAANAS010000041.1"/>
</dbReference>
<dbReference type="PANTHER" id="PTHR22916:SF64">
    <property type="entry name" value="TRANSFERASE, PUTATIVE-RELATED"/>
    <property type="match status" value="1"/>
</dbReference>
<keyword evidence="1" id="KW-0812">Transmembrane</keyword>
<comment type="caution">
    <text evidence="3">The sequence shown here is derived from an EMBL/GenBank/DDBJ whole genome shotgun (WGS) entry which is preliminary data.</text>
</comment>
<proteinExistence type="predicted"/>
<dbReference type="AlphaFoldDB" id="A0A967ACT9"/>
<evidence type="ECO:0000256" key="1">
    <source>
        <dbReference type="SAM" id="Phobius"/>
    </source>
</evidence>
<accession>A0A967ACT9</accession>
<keyword evidence="1" id="KW-1133">Transmembrane helix</keyword>
<name>A0A967ACT9_9FLAO</name>
<feature type="transmembrane region" description="Helical" evidence="1">
    <location>
        <begin position="269"/>
        <end position="287"/>
    </location>
</feature>
<organism evidence="3 4">
    <name type="scientific">Psychroflexus maritimus</name>
    <dbReference type="NCBI Taxonomy" id="2714865"/>
    <lineage>
        <taxon>Bacteria</taxon>
        <taxon>Pseudomonadati</taxon>
        <taxon>Bacteroidota</taxon>
        <taxon>Flavobacteriia</taxon>
        <taxon>Flavobacteriales</taxon>
        <taxon>Flavobacteriaceae</taxon>
        <taxon>Psychroflexus</taxon>
    </lineage>
</organism>
<sequence length="335" mass="38558">MANFYSFVIPVFNRPDEVDALLESISKLYIKDLFFEVLIIEDGSTLQANHICSKWQAKIPVSYYMKSNTGPGDSRNFGMHKAKGNYFIILDSDVSLPPHYLKTVDDFLQAHPKIDFWGGADRSKKDFSAIQKAIDFSMTSFLTTGGIRGSKNKITSFEPRSFNMGISKQAFEASGGFGKIHPGEDPDLSLRLKDLGFKSAFIAKAYVFHKRRINLKKFQQQIRKFGLVRPILMKWHPRSKKATFFLPSLFVISLLTSLVLFILQLKLLFYSFVIYFMLLMLHSLLIHKSFKISLLAVVTSFIQLYVYGTAFLESYYFIHTLQKDETKQYPDLFFD</sequence>
<dbReference type="PANTHER" id="PTHR22916">
    <property type="entry name" value="GLYCOSYLTRANSFERASE"/>
    <property type="match status" value="1"/>
</dbReference>